<organism evidence="1 2">
    <name type="scientific">Armillaria tabescens</name>
    <name type="common">Ringless honey mushroom</name>
    <name type="synonym">Agaricus tabescens</name>
    <dbReference type="NCBI Taxonomy" id="1929756"/>
    <lineage>
        <taxon>Eukaryota</taxon>
        <taxon>Fungi</taxon>
        <taxon>Dikarya</taxon>
        <taxon>Basidiomycota</taxon>
        <taxon>Agaricomycotina</taxon>
        <taxon>Agaricomycetes</taxon>
        <taxon>Agaricomycetidae</taxon>
        <taxon>Agaricales</taxon>
        <taxon>Marasmiineae</taxon>
        <taxon>Physalacriaceae</taxon>
        <taxon>Desarmillaria</taxon>
    </lineage>
</organism>
<evidence type="ECO:0000313" key="1">
    <source>
        <dbReference type="EMBL" id="KAK0436194.1"/>
    </source>
</evidence>
<protein>
    <submittedName>
        <fullName evidence="1">Uncharacterized protein</fullName>
    </submittedName>
</protein>
<sequence>MLHKRKYRKKKCAAVTWDPSLEGSAVAVKESEYFCASFECPHGTGLIGRAYFYGICINKIQMSIPTANEDQTVVRSVDKDGGFLVHVLAFGTRGVWNIIIDEPNLNPWQKPPQEPYTIPQSIQTPLNWVPLIIIDLSKFNESKGKQDLVVRLKDEVKSWGFWTMVGIGFT</sequence>
<evidence type="ECO:0000313" key="2">
    <source>
        <dbReference type="Proteomes" id="UP001175211"/>
    </source>
</evidence>
<dbReference type="AlphaFoldDB" id="A0AA39J7F0"/>
<dbReference type="RefSeq" id="XP_060322211.1">
    <property type="nucleotide sequence ID" value="XM_060470542.1"/>
</dbReference>
<accession>A0AA39J7F0</accession>
<dbReference type="Proteomes" id="UP001175211">
    <property type="component" value="Unassembled WGS sequence"/>
</dbReference>
<gene>
    <name evidence="1" type="ORF">EV420DRAFT_1487618</name>
</gene>
<dbReference type="EMBL" id="JAUEPS010000130">
    <property type="protein sequence ID" value="KAK0436194.1"/>
    <property type="molecule type" value="Genomic_DNA"/>
</dbReference>
<dbReference type="GeneID" id="85354090"/>
<proteinExistence type="predicted"/>
<reference evidence="1" key="1">
    <citation type="submission" date="2023-06" db="EMBL/GenBank/DDBJ databases">
        <authorList>
            <consortium name="Lawrence Berkeley National Laboratory"/>
            <person name="Ahrendt S."/>
            <person name="Sahu N."/>
            <person name="Indic B."/>
            <person name="Wong-Bajracharya J."/>
            <person name="Merenyi Z."/>
            <person name="Ke H.-M."/>
            <person name="Monk M."/>
            <person name="Kocsube S."/>
            <person name="Drula E."/>
            <person name="Lipzen A."/>
            <person name="Balint B."/>
            <person name="Henrissat B."/>
            <person name="Andreopoulos B."/>
            <person name="Martin F.M."/>
            <person name="Harder C.B."/>
            <person name="Rigling D."/>
            <person name="Ford K.L."/>
            <person name="Foster G.D."/>
            <person name="Pangilinan J."/>
            <person name="Papanicolaou A."/>
            <person name="Barry K."/>
            <person name="LaButti K."/>
            <person name="Viragh M."/>
            <person name="Koriabine M."/>
            <person name="Yan M."/>
            <person name="Riley R."/>
            <person name="Champramary S."/>
            <person name="Plett K.L."/>
            <person name="Tsai I.J."/>
            <person name="Slot J."/>
            <person name="Sipos G."/>
            <person name="Plett J."/>
            <person name="Nagy L.G."/>
            <person name="Grigoriev I.V."/>
        </authorList>
    </citation>
    <scope>NUCLEOTIDE SEQUENCE</scope>
    <source>
        <strain evidence="1">CCBAS 213</strain>
    </source>
</reference>
<name>A0AA39J7F0_ARMTA</name>
<keyword evidence="2" id="KW-1185">Reference proteome</keyword>
<comment type="caution">
    <text evidence="1">The sequence shown here is derived from an EMBL/GenBank/DDBJ whole genome shotgun (WGS) entry which is preliminary data.</text>
</comment>